<evidence type="ECO:0000313" key="3">
    <source>
        <dbReference type="EMBL" id="AQT68830.1"/>
    </source>
</evidence>
<proteinExistence type="predicted"/>
<feature type="transmembrane region" description="Helical" evidence="1">
    <location>
        <begin position="143"/>
        <end position="169"/>
    </location>
</feature>
<keyword evidence="4" id="KW-1185">Reference proteome</keyword>
<feature type="domain" description="Prepilin peptidase A24 N-terminal" evidence="2">
    <location>
        <begin position="14"/>
        <end position="95"/>
    </location>
</feature>
<name>A0A1U9NMK8_9BACT</name>
<protein>
    <submittedName>
        <fullName evidence="3">Pectic enzymes secretion protein OutO</fullName>
    </submittedName>
</protein>
<feature type="transmembrane region" description="Helical" evidence="1">
    <location>
        <begin position="359"/>
        <end position="381"/>
    </location>
</feature>
<dbReference type="GO" id="GO:0005886">
    <property type="term" value="C:plasma membrane"/>
    <property type="evidence" value="ECO:0007669"/>
    <property type="project" value="TreeGrafter"/>
</dbReference>
<accession>A0A1U9NMK8</accession>
<reference evidence="4" key="1">
    <citation type="submission" date="2017-02" db="EMBL/GenBank/DDBJ databases">
        <title>Comparative genomics and description of representatives of a novel lineage of planctomycetes thriving in anoxic sediments.</title>
        <authorList>
            <person name="Spring S."/>
            <person name="Bunk B."/>
            <person name="Sproer C."/>
        </authorList>
    </citation>
    <scope>NUCLEOTIDE SEQUENCE [LARGE SCALE GENOMIC DNA]</scope>
    <source>
        <strain evidence="4">ST-NAGAB-D1</strain>
    </source>
</reference>
<dbReference type="InterPro" id="IPR010627">
    <property type="entry name" value="Prepilin_pept_A24_N"/>
</dbReference>
<feature type="transmembrane region" description="Helical" evidence="1">
    <location>
        <begin position="284"/>
        <end position="305"/>
    </location>
</feature>
<feature type="transmembrane region" description="Helical" evidence="1">
    <location>
        <begin position="6"/>
        <end position="27"/>
    </location>
</feature>
<feature type="transmembrane region" description="Helical" evidence="1">
    <location>
        <begin position="78"/>
        <end position="97"/>
    </location>
</feature>
<sequence length="388" mass="42621">MELETIIMIFLFAFGSCIGSFLNVVIYRLPRDKSLVFPPSACPGCDKRIAFYDNIPILSWLLLGGKCRACKQKISPRYIVVELITGLLFLALYVAYFKSGMRRIEIAGDTGFQAFVHGGWFFYLISITLIAAFLAGSAIDLDLWVIPLSLCWFVTAAGFIGSTAAPYIIEANVVRDFHLFPTAGAKTGALAIGSSIGLMISLIGLKLGLLPQSYAFEQDQDADTEIDEESINHRLEAWREIVFLMPVIVLTAVAWIVYRSVPAFQSWCIDITTIPPISGLLGSIWGYIIGAAVVWATRIFGTLGFGKEAMGLGDVHLMGAAGAVIGPVFATVAFFVAPFFGIAWAIYQAFFQKTRQIPYGPFLSLGVFAVMILHDWMVAYWSSRYFAG</sequence>
<dbReference type="AlphaFoldDB" id="A0A1U9NMK8"/>
<dbReference type="InterPro" id="IPR050882">
    <property type="entry name" value="Prepilin_peptidase/N-MTase"/>
</dbReference>
<dbReference type="Pfam" id="PF06750">
    <property type="entry name" value="A24_N_bact"/>
    <property type="match status" value="1"/>
</dbReference>
<dbReference type="PANTHER" id="PTHR30487">
    <property type="entry name" value="TYPE 4 PREPILIN-LIKE PROTEINS LEADER PEPTIDE-PROCESSING ENZYME"/>
    <property type="match status" value="1"/>
</dbReference>
<keyword evidence="1" id="KW-1133">Transmembrane helix</keyword>
<feature type="transmembrane region" description="Helical" evidence="1">
    <location>
        <begin position="117"/>
        <end position="136"/>
    </location>
</feature>
<dbReference type="STRING" id="1936003.STSP2_02006"/>
<organism evidence="3 4">
    <name type="scientific">Anaerohalosphaera lusitana</name>
    <dbReference type="NCBI Taxonomy" id="1936003"/>
    <lineage>
        <taxon>Bacteria</taxon>
        <taxon>Pseudomonadati</taxon>
        <taxon>Planctomycetota</taxon>
        <taxon>Phycisphaerae</taxon>
        <taxon>Sedimentisphaerales</taxon>
        <taxon>Anaerohalosphaeraceae</taxon>
        <taxon>Anaerohalosphaera</taxon>
    </lineage>
</organism>
<dbReference type="EMBL" id="CP019791">
    <property type="protein sequence ID" value="AQT68830.1"/>
    <property type="molecule type" value="Genomic_DNA"/>
</dbReference>
<dbReference type="RefSeq" id="WP_269466427.1">
    <property type="nucleotide sequence ID" value="NZ_CP019791.1"/>
</dbReference>
<evidence type="ECO:0000313" key="4">
    <source>
        <dbReference type="Proteomes" id="UP000189674"/>
    </source>
</evidence>
<feature type="transmembrane region" description="Helical" evidence="1">
    <location>
        <begin position="317"/>
        <end position="347"/>
    </location>
</feature>
<evidence type="ECO:0000256" key="1">
    <source>
        <dbReference type="SAM" id="Phobius"/>
    </source>
</evidence>
<dbReference type="KEGG" id="alus:STSP2_02006"/>
<dbReference type="GO" id="GO:0004190">
    <property type="term" value="F:aspartic-type endopeptidase activity"/>
    <property type="evidence" value="ECO:0007669"/>
    <property type="project" value="TreeGrafter"/>
</dbReference>
<feature type="transmembrane region" description="Helical" evidence="1">
    <location>
        <begin position="241"/>
        <end position="258"/>
    </location>
</feature>
<keyword evidence="1" id="KW-0812">Transmembrane</keyword>
<dbReference type="GO" id="GO:0006465">
    <property type="term" value="P:signal peptide processing"/>
    <property type="evidence" value="ECO:0007669"/>
    <property type="project" value="TreeGrafter"/>
</dbReference>
<keyword evidence="1" id="KW-0472">Membrane</keyword>
<feature type="transmembrane region" description="Helical" evidence="1">
    <location>
        <begin position="189"/>
        <end position="209"/>
    </location>
</feature>
<evidence type="ECO:0000259" key="2">
    <source>
        <dbReference type="Pfam" id="PF06750"/>
    </source>
</evidence>
<gene>
    <name evidence="3" type="primary">outO</name>
    <name evidence="3" type="ORF">STSP2_02006</name>
</gene>
<dbReference type="Proteomes" id="UP000189674">
    <property type="component" value="Chromosome"/>
</dbReference>
<dbReference type="PANTHER" id="PTHR30487:SF0">
    <property type="entry name" value="PREPILIN LEADER PEPTIDASE_N-METHYLTRANSFERASE-RELATED"/>
    <property type="match status" value="1"/>
</dbReference>